<feature type="domain" description="Galectin" evidence="4">
    <location>
        <begin position="46"/>
        <end position="181"/>
    </location>
</feature>
<keyword evidence="1 2" id="KW-0430">Lectin</keyword>
<dbReference type="CDD" id="cd00070">
    <property type="entry name" value="GLECT"/>
    <property type="match status" value="1"/>
</dbReference>
<evidence type="ECO:0000313" key="6">
    <source>
        <dbReference type="Proteomes" id="UP001634394"/>
    </source>
</evidence>
<dbReference type="PROSITE" id="PS51304">
    <property type="entry name" value="GALECTIN"/>
    <property type="match status" value="1"/>
</dbReference>
<dbReference type="InterPro" id="IPR013320">
    <property type="entry name" value="ConA-like_dom_sf"/>
</dbReference>
<organism evidence="5 6">
    <name type="scientific">Sinanodonta woodiana</name>
    <name type="common">Chinese pond mussel</name>
    <name type="synonym">Anodonta woodiana</name>
    <dbReference type="NCBI Taxonomy" id="1069815"/>
    <lineage>
        <taxon>Eukaryota</taxon>
        <taxon>Metazoa</taxon>
        <taxon>Spiralia</taxon>
        <taxon>Lophotrochozoa</taxon>
        <taxon>Mollusca</taxon>
        <taxon>Bivalvia</taxon>
        <taxon>Autobranchia</taxon>
        <taxon>Heteroconchia</taxon>
        <taxon>Palaeoheterodonta</taxon>
        <taxon>Unionida</taxon>
        <taxon>Unionoidea</taxon>
        <taxon>Unionidae</taxon>
        <taxon>Unioninae</taxon>
        <taxon>Sinanodonta</taxon>
    </lineage>
</organism>
<evidence type="ECO:0000313" key="5">
    <source>
        <dbReference type="EMBL" id="KAL3874148.1"/>
    </source>
</evidence>
<dbReference type="InterPro" id="IPR001079">
    <property type="entry name" value="Galectin_CRD"/>
</dbReference>
<keyword evidence="3" id="KW-0812">Transmembrane</keyword>
<dbReference type="Pfam" id="PF00337">
    <property type="entry name" value="Gal-bind_lectin"/>
    <property type="match status" value="1"/>
</dbReference>
<name>A0ABD3WN25_SINWO</name>
<dbReference type="SMART" id="SM00276">
    <property type="entry name" value="GLECT"/>
    <property type="match status" value="1"/>
</dbReference>
<gene>
    <name evidence="5" type="ORF">ACJMK2_037199</name>
</gene>
<protein>
    <recommendedName>
        <fullName evidence="2">Galectin</fullName>
    </recommendedName>
</protein>
<dbReference type="PANTHER" id="PTHR11346">
    <property type="entry name" value="GALECTIN"/>
    <property type="match status" value="1"/>
</dbReference>
<dbReference type="EMBL" id="JBJQND010000006">
    <property type="protein sequence ID" value="KAL3874148.1"/>
    <property type="molecule type" value="Genomic_DNA"/>
</dbReference>
<keyword evidence="6" id="KW-1185">Reference proteome</keyword>
<evidence type="ECO:0000256" key="1">
    <source>
        <dbReference type="ARBA" id="ARBA00022734"/>
    </source>
</evidence>
<dbReference type="SMART" id="SM00908">
    <property type="entry name" value="Gal-bind_lectin"/>
    <property type="match status" value="1"/>
</dbReference>
<dbReference type="PANTHER" id="PTHR11346:SF147">
    <property type="entry name" value="GALECTIN"/>
    <property type="match status" value="1"/>
</dbReference>
<keyword evidence="3" id="KW-1133">Transmembrane helix</keyword>
<keyword evidence="3" id="KW-0472">Membrane</keyword>
<reference evidence="5 6" key="1">
    <citation type="submission" date="2024-11" db="EMBL/GenBank/DDBJ databases">
        <title>Chromosome-level genome assembly of the freshwater bivalve Anodonta woodiana.</title>
        <authorList>
            <person name="Chen X."/>
        </authorList>
    </citation>
    <scope>NUCLEOTIDE SEQUENCE [LARGE SCALE GENOMIC DNA]</scope>
    <source>
        <strain evidence="5">MN2024</strain>
        <tissue evidence="5">Gills</tissue>
    </source>
</reference>
<feature type="transmembrane region" description="Helical" evidence="3">
    <location>
        <begin position="20"/>
        <end position="43"/>
    </location>
</feature>
<sequence>MFRSRFLLQFIVNKQNERFISYYVLLIIFCLFIHYDVIIISVLQGVPFVKNVSLKDNDKIVIKGKALAGASRFNIWLQKGAAAEPENIVFVYDARFNFGSDKNLIVCNHRKGGSWGSEERNANAFPFVVGEKFKMKIKVNHDQYQVQVGSHVTTFHHKMPIHDVDTLRIDGNVELLDVKAKSSEITDELIQGGNNTITLRSVIYVPLPDAQLSGRYWPVPEVDVLLNRCS</sequence>
<dbReference type="InterPro" id="IPR044156">
    <property type="entry name" value="Galectin-like"/>
</dbReference>
<dbReference type="GO" id="GO:0030246">
    <property type="term" value="F:carbohydrate binding"/>
    <property type="evidence" value="ECO:0007669"/>
    <property type="project" value="UniProtKB-UniRule"/>
</dbReference>
<dbReference type="AlphaFoldDB" id="A0ABD3WN25"/>
<dbReference type="Gene3D" id="2.60.120.200">
    <property type="match status" value="1"/>
</dbReference>
<dbReference type="Proteomes" id="UP001634394">
    <property type="component" value="Unassembled WGS sequence"/>
</dbReference>
<evidence type="ECO:0000259" key="4">
    <source>
        <dbReference type="PROSITE" id="PS51304"/>
    </source>
</evidence>
<evidence type="ECO:0000256" key="2">
    <source>
        <dbReference type="RuleBase" id="RU102079"/>
    </source>
</evidence>
<evidence type="ECO:0000256" key="3">
    <source>
        <dbReference type="SAM" id="Phobius"/>
    </source>
</evidence>
<dbReference type="SUPFAM" id="SSF49899">
    <property type="entry name" value="Concanavalin A-like lectins/glucanases"/>
    <property type="match status" value="1"/>
</dbReference>
<comment type="caution">
    <text evidence="5">The sequence shown here is derived from an EMBL/GenBank/DDBJ whole genome shotgun (WGS) entry which is preliminary data.</text>
</comment>
<accession>A0ABD3WN25</accession>
<proteinExistence type="predicted"/>